<reference evidence="2 3" key="1">
    <citation type="journal article" date="2009" name="Infect. Immun.">
        <title>Comparative genomics reveal extensive transposon-mediated genomic plasticity and diversity among potential effector proteins within the genus Coxiella.</title>
        <authorList>
            <person name="Beare P.A."/>
            <person name="Unsworth N."/>
            <person name="Andoh M."/>
            <person name="Voth D.E."/>
            <person name="Omsland A."/>
            <person name="Gilk S.D."/>
            <person name="Williams K.P."/>
            <person name="Sobral B.W."/>
            <person name="Kupko J.J.III."/>
            <person name="Porcella S.F."/>
            <person name="Samuel J.E."/>
            <person name="Heinzen R.A."/>
        </authorList>
    </citation>
    <scope>NUCLEOTIDE SEQUENCE [LARGE SCALE GENOMIC DNA]</scope>
    <source>
        <strain evidence="2 3">Dugway 5J108-111</strain>
    </source>
</reference>
<accession>A9KGH7</accession>
<protein>
    <submittedName>
        <fullName evidence="2">Uncharacterized protein</fullName>
    </submittedName>
</protein>
<organism evidence="2 3">
    <name type="scientific">Coxiella burnetii (strain Dugway 5J108-111)</name>
    <dbReference type="NCBI Taxonomy" id="434922"/>
    <lineage>
        <taxon>Bacteria</taxon>
        <taxon>Pseudomonadati</taxon>
        <taxon>Pseudomonadota</taxon>
        <taxon>Gammaproteobacteria</taxon>
        <taxon>Legionellales</taxon>
        <taxon>Coxiellaceae</taxon>
        <taxon>Coxiella</taxon>
    </lineage>
</organism>
<dbReference type="RefSeq" id="WP_005771056.1">
    <property type="nucleotide sequence ID" value="NC_009727.1"/>
</dbReference>
<evidence type="ECO:0000313" key="3">
    <source>
        <dbReference type="Proteomes" id="UP000008555"/>
    </source>
</evidence>
<evidence type="ECO:0000313" key="2">
    <source>
        <dbReference type="EMBL" id="ABS77922.1"/>
    </source>
</evidence>
<evidence type="ECO:0000256" key="1">
    <source>
        <dbReference type="SAM" id="MobiDB-lite"/>
    </source>
</evidence>
<feature type="region of interest" description="Disordered" evidence="1">
    <location>
        <begin position="20"/>
        <end position="57"/>
    </location>
</feature>
<dbReference type="Proteomes" id="UP000008555">
    <property type="component" value="Chromosome"/>
</dbReference>
<dbReference type="AlphaFoldDB" id="A9KGH7"/>
<dbReference type="EMBL" id="CP000733">
    <property type="protein sequence ID" value="ABS77922.1"/>
    <property type="molecule type" value="Genomic_DNA"/>
</dbReference>
<gene>
    <name evidence="2" type="ordered locus">CBUD_1474</name>
</gene>
<dbReference type="HOGENOM" id="CLU_2989026_0_0_6"/>
<sequence>MNTRETLALERSGFFCVAMPPRHPRPLVIPAQAGTQRTRAQRAEGAPGSEMTEPKTV</sequence>
<proteinExistence type="predicted"/>
<dbReference type="KEGG" id="cbd:CBUD_1474"/>
<name>A9KGH7_COXBN</name>